<evidence type="ECO:0000256" key="1">
    <source>
        <dbReference type="ARBA" id="ARBA00009437"/>
    </source>
</evidence>
<keyword evidence="4" id="KW-0804">Transcription</keyword>
<evidence type="ECO:0000256" key="4">
    <source>
        <dbReference type="ARBA" id="ARBA00023163"/>
    </source>
</evidence>
<dbReference type="Proteomes" id="UP001499993">
    <property type="component" value="Unassembled WGS sequence"/>
</dbReference>
<keyword evidence="7" id="KW-1185">Reference proteome</keyword>
<dbReference type="Pfam" id="PF00126">
    <property type="entry name" value="HTH_1"/>
    <property type="match status" value="1"/>
</dbReference>
<dbReference type="PROSITE" id="PS50931">
    <property type="entry name" value="HTH_LYSR"/>
    <property type="match status" value="1"/>
</dbReference>
<sequence>MDTRQLEYFVAIVDHNGFSKAAARMHVAQPSLSQAIQRLERELGTALFHRVGRRVQLTAAGRAMVEPARQVLRGLDTTRASVESIKGMLSGRVDIAVMPSQAVEPLTTIVTRFAERFPGVTVNVAAVFTPPEAIEKVREGACELALVGSGEPLRPVGVQEHPVEMQKFILVAPPDHPFGDATRAHWSDLAGHRVITYPAGSRGRHLVDRIRAEGVDLHIAVEAGHREAILPLVLNGAGVAVLTESWTRTARSGGAQVLDLDPPTWIRISLLNRDAPLTPAAGAFREIALSSAHNTHR</sequence>
<dbReference type="InterPro" id="IPR005119">
    <property type="entry name" value="LysR_subst-bd"/>
</dbReference>
<keyword evidence="3" id="KW-0238">DNA-binding</keyword>
<dbReference type="InterPro" id="IPR050950">
    <property type="entry name" value="HTH-type_LysR_regulators"/>
</dbReference>
<dbReference type="RefSeq" id="WP_344143400.1">
    <property type="nucleotide sequence ID" value="NZ_BAABIK010000008.1"/>
</dbReference>
<dbReference type="InterPro" id="IPR000847">
    <property type="entry name" value="LysR_HTH_N"/>
</dbReference>
<dbReference type="Gene3D" id="3.40.190.290">
    <property type="match status" value="1"/>
</dbReference>
<dbReference type="PANTHER" id="PTHR30419">
    <property type="entry name" value="HTH-TYPE TRANSCRIPTIONAL REGULATOR YBHD"/>
    <property type="match status" value="1"/>
</dbReference>
<dbReference type="Gene3D" id="1.10.10.10">
    <property type="entry name" value="Winged helix-like DNA-binding domain superfamily/Winged helix DNA-binding domain"/>
    <property type="match status" value="1"/>
</dbReference>
<dbReference type="InterPro" id="IPR036388">
    <property type="entry name" value="WH-like_DNA-bd_sf"/>
</dbReference>
<feature type="domain" description="HTH lysR-type" evidence="5">
    <location>
        <begin position="1"/>
        <end position="58"/>
    </location>
</feature>
<dbReference type="InterPro" id="IPR036390">
    <property type="entry name" value="WH_DNA-bd_sf"/>
</dbReference>
<dbReference type="SUPFAM" id="SSF46785">
    <property type="entry name" value="Winged helix' DNA-binding domain"/>
    <property type="match status" value="1"/>
</dbReference>
<proteinExistence type="inferred from homology"/>
<reference evidence="7" key="1">
    <citation type="journal article" date="2019" name="Int. J. Syst. Evol. Microbiol.">
        <title>The Global Catalogue of Microorganisms (GCM) 10K type strain sequencing project: providing services to taxonomists for standard genome sequencing and annotation.</title>
        <authorList>
            <consortium name="The Broad Institute Genomics Platform"/>
            <consortium name="The Broad Institute Genome Sequencing Center for Infectious Disease"/>
            <person name="Wu L."/>
            <person name="Ma J."/>
        </authorList>
    </citation>
    <scope>NUCLEOTIDE SEQUENCE [LARGE SCALE GENOMIC DNA]</scope>
    <source>
        <strain evidence="7">JCM 18123</strain>
    </source>
</reference>
<evidence type="ECO:0000313" key="7">
    <source>
        <dbReference type="Proteomes" id="UP001499993"/>
    </source>
</evidence>
<comment type="caution">
    <text evidence="6">The sequence shown here is derived from an EMBL/GenBank/DDBJ whole genome shotgun (WGS) entry which is preliminary data.</text>
</comment>
<evidence type="ECO:0000259" key="5">
    <source>
        <dbReference type="PROSITE" id="PS50931"/>
    </source>
</evidence>
<evidence type="ECO:0000256" key="2">
    <source>
        <dbReference type="ARBA" id="ARBA00023015"/>
    </source>
</evidence>
<keyword evidence="2" id="KW-0805">Transcription regulation</keyword>
<evidence type="ECO:0000256" key="3">
    <source>
        <dbReference type="ARBA" id="ARBA00023125"/>
    </source>
</evidence>
<dbReference type="CDD" id="cd05466">
    <property type="entry name" value="PBP2_LTTR_substrate"/>
    <property type="match status" value="1"/>
</dbReference>
<dbReference type="SUPFAM" id="SSF53850">
    <property type="entry name" value="Periplasmic binding protein-like II"/>
    <property type="match status" value="1"/>
</dbReference>
<accession>A0ABP9GDL3</accession>
<dbReference type="EMBL" id="BAABIK010000008">
    <property type="protein sequence ID" value="GAA4938222.1"/>
    <property type="molecule type" value="Genomic_DNA"/>
</dbReference>
<comment type="similarity">
    <text evidence="1">Belongs to the LysR transcriptional regulatory family.</text>
</comment>
<protein>
    <submittedName>
        <fullName evidence="6">LysR substrate-binding domain-containing protein</fullName>
    </submittedName>
</protein>
<dbReference type="Pfam" id="PF03466">
    <property type="entry name" value="LysR_substrate"/>
    <property type="match status" value="1"/>
</dbReference>
<organism evidence="6 7">
    <name type="scientific">Streptomonospora halophila</name>
    <dbReference type="NCBI Taxonomy" id="427369"/>
    <lineage>
        <taxon>Bacteria</taxon>
        <taxon>Bacillati</taxon>
        <taxon>Actinomycetota</taxon>
        <taxon>Actinomycetes</taxon>
        <taxon>Streptosporangiales</taxon>
        <taxon>Nocardiopsidaceae</taxon>
        <taxon>Streptomonospora</taxon>
    </lineage>
</organism>
<gene>
    <name evidence="6" type="ORF">GCM10023224_19320</name>
</gene>
<name>A0ABP9GDL3_9ACTN</name>
<dbReference type="PRINTS" id="PR00039">
    <property type="entry name" value="HTHLYSR"/>
</dbReference>
<evidence type="ECO:0000313" key="6">
    <source>
        <dbReference type="EMBL" id="GAA4938222.1"/>
    </source>
</evidence>